<dbReference type="InterPro" id="IPR002734">
    <property type="entry name" value="RibDG_C"/>
</dbReference>
<name>A0A4Y8MHX6_9BURK</name>
<dbReference type="Pfam" id="PF01872">
    <property type="entry name" value="RibD_C"/>
    <property type="match status" value="1"/>
</dbReference>
<comment type="caution">
    <text evidence="5">The sequence shown here is derived from an EMBL/GenBank/DDBJ whole genome shotgun (WGS) entry which is preliminary data.</text>
</comment>
<dbReference type="GO" id="GO:0008703">
    <property type="term" value="F:5-amino-6-(5-phosphoribosylamino)uracil reductase activity"/>
    <property type="evidence" value="ECO:0007669"/>
    <property type="project" value="InterPro"/>
</dbReference>
<comment type="pathway">
    <text evidence="1">Cofactor biosynthesis; riboflavin biosynthesis.</text>
</comment>
<protein>
    <submittedName>
        <fullName evidence="5">RibD family protein</fullName>
    </submittedName>
</protein>
<dbReference type="GO" id="GO:0009231">
    <property type="term" value="P:riboflavin biosynthetic process"/>
    <property type="evidence" value="ECO:0007669"/>
    <property type="project" value="InterPro"/>
</dbReference>
<evidence type="ECO:0000259" key="4">
    <source>
        <dbReference type="Pfam" id="PF01872"/>
    </source>
</evidence>
<dbReference type="InterPro" id="IPR050765">
    <property type="entry name" value="Riboflavin_Biosynth_HTPR"/>
</dbReference>
<feature type="domain" description="Bacterial bifunctional deaminase-reductase C-terminal" evidence="4">
    <location>
        <begin position="3"/>
        <end position="227"/>
    </location>
</feature>
<dbReference type="SUPFAM" id="SSF53597">
    <property type="entry name" value="Dihydrofolate reductase-like"/>
    <property type="match status" value="1"/>
</dbReference>
<evidence type="ECO:0000313" key="5">
    <source>
        <dbReference type="EMBL" id="TFE37047.1"/>
    </source>
</evidence>
<keyword evidence="3" id="KW-0560">Oxidoreductase</keyword>
<evidence type="ECO:0000313" key="6">
    <source>
        <dbReference type="Proteomes" id="UP000297385"/>
    </source>
</evidence>
<keyword evidence="2" id="KW-0521">NADP</keyword>
<dbReference type="AlphaFoldDB" id="A0A4Y8MHX6"/>
<dbReference type="Proteomes" id="UP000297385">
    <property type="component" value="Unassembled WGS sequence"/>
</dbReference>
<organism evidence="5 6">
    <name type="scientific">Paraburkholderia dipogonis</name>
    <dbReference type="NCBI Taxonomy" id="1211383"/>
    <lineage>
        <taxon>Bacteria</taxon>
        <taxon>Pseudomonadati</taxon>
        <taxon>Pseudomonadota</taxon>
        <taxon>Betaproteobacteria</taxon>
        <taxon>Burkholderiales</taxon>
        <taxon>Burkholderiaceae</taxon>
        <taxon>Paraburkholderia</taxon>
    </lineage>
</organism>
<dbReference type="InterPro" id="IPR024072">
    <property type="entry name" value="DHFR-like_dom_sf"/>
</dbReference>
<dbReference type="Gene3D" id="3.40.430.10">
    <property type="entry name" value="Dihydrofolate Reductase, subunit A"/>
    <property type="match status" value="1"/>
</dbReference>
<sequence>MRPHVICHMISSVDGRLDLDRWTPPVAGTPDGLAFRVYEGIESRLGADAWMIGRNTMAELVTGPFANKEIVTEPLPRDTFIAYKGAGSLATVVDAHGKLEFSCNSVRTDRIVTVLGTQVSDAYLASLRMAGISYVFAGPDGNNLESALQSLRRDFGVEKLLLEGGGILNGTFLAAGLIDELSLLIYPGIDGLAGVPSIFEFHGTEQSHPAKGSVLRHFHTETLESGVVWLRYRIEAVQPTINIWPVSS</sequence>
<dbReference type="PANTHER" id="PTHR38011">
    <property type="entry name" value="DIHYDROFOLATE REDUCTASE FAMILY PROTEIN (AFU_ORTHOLOGUE AFUA_8G06820)"/>
    <property type="match status" value="1"/>
</dbReference>
<evidence type="ECO:0000256" key="2">
    <source>
        <dbReference type="ARBA" id="ARBA00022857"/>
    </source>
</evidence>
<gene>
    <name evidence="5" type="ORF">E2553_44710</name>
</gene>
<accession>A0A4Y8MHX6</accession>
<dbReference type="EMBL" id="SNVI01000008">
    <property type="protein sequence ID" value="TFE37047.1"/>
    <property type="molecule type" value="Genomic_DNA"/>
</dbReference>
<proteinExistence type="predicted"/>
<dbReference type="PANTHER" id="PTHR38011:SF7">
    <property type="entry name" value="2,5-DIAMINO-6-RIBOSYLAMINO-4(3H)-PYRIMIDINONE 5'-PHOSPHATE REDUCTASE"/>
    <property type="match status" value="1"/>
</dbReference>
<evidence type="ECO:0000256" key="1">
    <source>
        <dbReference type="ARBA" id="ARBA00005104"/>
    </source>
</evidence>
<evidence type="ECO:0000256" key="3">
    <source>
        <dbReference type="ARBA" id="ARBA00023002"/>
    </source>
</evidence>
<reference evidence="5 6" key="1">
    <citation type="submission" date="2019-03" db="EMBL/GenBank/DDBJ databases">
        <title>Complete Genome Sequence of Paraburkholderia dipogonis ICMP 19430T, a Nitrogen-fixing Symbiont of the South African Invasive Legume Dipogon lignosus in New Zealand.</title>
        <authorList>
            <person name="De Meyer S.E."/>
        </authorList>
    </citation>
    <scope>NUCLEOTIDE SEQUENCE [LARGE SCALE GENOMIC DNA]</scope>
    <source>
        <strain evidence="5 6">ICMP 19430</strain>
    </source>
</reference>